<feature type="non-terminal residue" evidence="2">
    <location>
        <position position="89"/>
    </location>
</feature>
<dbReference type="EMBL" id="HACG01013278">
    <property type="protein sequence ID" value="CEK60143.1"/>
    <property type="molecule type" value="Transcribed_RNA"/>
</dbReference>
<proteinExistence type="predicted"/>
<feature type="non-terminal residue" evidence="2">
    <location>
        <position position="1"/>
    </location>
</feature>
<feature type="compositionally biased region" description="Basic residues" evidence="1">
    <location>
        <begin position="70"/>
        <end position="89"/>
    </location>
</feature>
<dbReference type="AlphaFoldDB" id="A0A0B6YV91"/>
<protein>
    <submittedName>
        <fullName evidence="2">Uncharacterized protein</fullName>
    </submittedName>
</protein>
<sequence length="89" mass="9994">FKYTPVDIIKRSDLPVEECKNISVISSDVSNNCQISEVNETPKTLSRRKLKRPVPEPVSGEQIDSEPNGKRARQTTKTQKTRRGRNAAA</sequence>
<gene>
    <name evidence="2" type="primary">ORF38535</name>
</gene>
<name>A0A0B6YV91_9EUPU</name>
<feature type="region of interest" description="Disordered" evidence="1">
    <location>
        <begin position="40"/>
        <end position="89"/>
    </location>
</feature>
<accession>A0A0B6YV91</accession>
<evidence type="ECO:0000313" key="2">
    <source>
        <dbReference type="EMBL" id="CEK60143.1"/>
    </source>
</evidence>
<evidence type="ECO:0000256" key="1">
    <source>
        <dbReference type="SAM" id="MobiDB-lite"/>
    </source>
</evidence>
<organism evidence="2">
    <name type="scientific">Arion vulgaris</name>
    <dbReference type="NCBI Taxonomy" id="1028688"/>
    <lineage>
        <taxon>Eukaryota</taxon>
        <taxon>Metazoa</taxon>
        <taxon>Spiralia</taxon>
        <taxon>Lophotrochozoa</taxon>
        <taxon>Mollusca</taxon>
        <taxon>Gastropoda</taxon>
        <taxon>Heterobranchia</taxon>
        <taxon>Euthyneura</taxon>
        <taxon>Panpulmonata</taxon>
        <taxon>Eupulmonata</taxon>
        <taxon>Stylommatophora</taxon>
        <taxon>Helicina</taxon>
        <taxon>Arionoidea</taxon>
        <taxon>Arionidae</taxon>
        <taxon>Arion</taxon>
    </lineage>
</organism>
<reference evidence="2" key="1">
    <citation type="submission" date="2014-12" db="EMBL/GenBank/DDBJ databases">
        <title>Insight into the proteome of Arion vulgaris.</title>
        <authorList>
            <person name="Aradska J."/>
            <person name="Bulat T."/>
            <person name="Smidak R."/>
            <person name="Sarate P."/>
            <person name="Gangsoo J."/>
            <person name="Sialana F."/>
            <person name="Bilban M."/>
            <person name="Lubec G."/>
        </authorList>
    </citation>
    <scope>NUCLEOTIDE SEQUENCE</scope>
    <source>
        <tissue evidence="2">Skin</tissue>
    </source>
</reference>